<gene>
    <name evidence="3" type="ORF">HLH32_12610</name>
</gene>
<organism evidence="3 4">
    <name type="scientific">Gluconacetobacter liquefaciens</name>
    <name type="common">Acetobacter liquefaciens</name>
    <dbReference type="NCBI Taxonomy" id="89584"/>
    <lineage>
        <taxon>Bacteria</taxon>
        <taxon>Pseudomonadati</taxon>
        <taxon>Pseudomonadota</taxon>
        <taxon>Alphaproteobacteria</taxon>
        <taxon>Acetobacterales</taxon>
        <taxon>Acetobacteraceae</taxon>
        <taxon>Gluconacetobacter</taxon>
    </lineage>
</organism>
<dbReference type="EMBL" id="JABEQI010000007">
    <property type="protein sequence ID" value="MBB2187209.1"/>
    <property type="molecule type" value="Genomic_DNA"/>
</dbReference>
<dbReference type="GO" id="GO:0016989">
    <property type="term" value="F:sigma factor antagonist activity"/>
    <property type="evidence" value="ECO:0007669"/>
    <property type="project" value="TreeGrafter"/>
</dbReference>
<dbReference type="InterPro" id="IPR012373">
    <property type="entry name" value="Ferrdict_sens_TM"/>
</dbReference>
<dbReference type="AlphaFoldDB" id="A0A7W4JLY4"/>
<dbReference type="PANTHER" id="PTHR30273:SF2">
    <property type="entry name" value="PROTEIN FECR"/>
    <property type="match status" value="1"/>
</dbReference>
<dbReference type="PIRSF" id="PIRSF018266">
    <property type="entry name" value="FecR"/>
    <property type="match status" value="1"/>
</dbReference>
<evidence type="ECO:0000313" key="4">
    <source>
        <dbReference type="Proteomes" id="UP000562982"/>
    </source>
</evidence>
<reference evidence="3 4" key="1">
    <citation type="submission" date="2020-04" db="EMBL/GenBank/DDBJ databases">
        <title>Description of novel Gluconacetobacter.</title>
        <authorList>
            <person name="Sombolestani A."/>
        </authorList>
    </citation>
    <scope>NUCLEOTIDE SEQUENCE [LARGE SCALE GENOMIC DNA]</scope>
    <source>
        <strain evidence="3 4">LMG 1382</strain>
    </source>
</reference>
<evidence type="ECO:0000313" key="3">
    <source>
        <dbReference type="EMBL" id="MBB2187209.1"/>
    </source>
</evidence>
<dbReference type="Pfam" id="PF16220">
    <property type="entry name" value="DUF4880"/>
    <property type="match status" value="1"/>
</dbReference>
<accession>A0A7W4JLY4</accession>
<dbReference type="Proteomes" id="UP000562982">
    <property type="component" value="Unassembled WGS sequence"/>
</dbReference>
<protein>
    <submittedName>
        <fullName evidence="3">DUF4880 domain-containing protein</fullName>
    </submittedName>
</protein>
<comment type="caution">
    <text evidence="3">The sequence shown here is derived from an EMBL/GenBank/DDBJ whole genome shotgun (WGS) entry which is preliminary data.</text>
</comment>
<dbReference type="InterPro" id="IPR006860">
    <property type="entry name" value="FecR"/>
</dbReference>
<evidence type="ECO:0000259" key="2">
    <source>
        <dbReference type="Pfam" id="PF16220"/>
    </source>
</evidence>
<feature type="domain" description="FecR protein" evidence="1">
    <location>
        <begin position="114"/>
        <end position="205"/>
    </location>
</feature>
<evidence type="ECO:0000259" key="1">
    <source>
        <dbReference type="Pfam" id="PF04773"/>
    </source>
</evidence>
<sequence length="318" mass="34222">MTTRPKPSERQRDEAAMWVARLSDPDATAKDRAAFTHWLDQDPLHRQAYTELAVLYDTLAPAAQAADRRAGWTSRALAHLQPGPRWGLVASAVAASALLVWIDNPSFLQDMTADIRTGRQPVTAATLPDGSTVRMAAGTALKLDFSGGTRHVRLLHGEALFAVRHDAAHPFSVTTGGYAIRDVGTEFDIADRATESRVFVAQGAVDILANGTPVAPTLHAGDEAILPRHKPATVAQGTPDIALAWLSGRLVVQDTTMTDLAQQLRRYGKRRIFLTPALRDRTVSGTFPLTDPDGALVAVAASVDAHVTFIGPWLALVH</sequence>
<dbReference type="Pfam" id="PF04773">
    <property type="entry name" value="FecR"/>
    <property type="match status" value="1"/>
</dbReference>
<feature type="domain" description="FecR N-terminal" evidence="2">
    <location>
        <begin position="13"/>
        <end position="53"/>
    </location>
</feature>
<dbReference type="InterPro" id="IPR032623">
    <property type="entry name" value="FecR_N"/>
</dbReference>
<dbReference type="Gene3D" id="2.60.120.1440">
    <property type="match status" value="1"/>
</dbReference>
<dbReference type="PANTHER" id="PTHR30273">
    <property type="entry name" value="PERIPLASMIC SIGNAL SENSOR AND SIGMA FACTOR ACTIVATOR FECR-RELATED"/>
    <property type="match status" value="1"/>
</dbReference>
<name>A0A7W4JLY4_GLULI</name>
<proteinExistence type="predicted"/>
<dbReference type="RefSeq" id="WP_170143224.1">
    <property type="nucleotide sequence ID" value="NZ_BJMI01000017.1"/>
</dbReference>